<gene>
    <name evidence="1" type="ORF">SAMN05421670_1454</name>
</gene>
<dbReference type="OrthoDB" id="2456601at2"/>
<dbReference type="RefSeq" id="WP_093535570.1">
    <property type="nucleotide sequence ID" value="NZ_FOXU01000001.1"/>
</dbReference>
<dbReference type="EMBL" id="FOXU01000001">
    <property type="protein sequence ID" value="SFQ23447.1"/>
    <property type="molecule type" value="Genomic_DNA"/>
</dbReference>
<dbReference type="AlphaFoldDB" id="A0A1I5WVA5"/>
<evidence type="ECO:0000313" key="1">
    <source>
        <dbReference type="EMBL" id="SFQ23447.1"/>
    </source>
</evidence>
<keyword evidence="2" id="KW-1185">Reference proteome</keyword>
<dbReference type="Proteomes" id="UP000198734">
    <property type="component" value="Unassembled WGS sequence"/>
</dbReference>
<reference evidence="2" key="1">
    <citation type="submission" date="2016-10" db="EMBL/GenBank/DDBJ databases">
        <authorList>
            <person name="Varghese N."/>
            <person name="Submissions S."/>
        </authorList>
    </citation>
    <scope>NUCLEOTIDE SEQUENCE [LARGE SCALE GENOMIC DNA]</scope>
    <source>
        <strain evidence="2">DSM 11706</strain>
    </source>
</reference>
<name>A0A1I5WVA5_9BACI</name>
<accession>A0A1I5WVA5</accession>
<protein>
    <submittedName>
        <fullName evidence="1">Uncharacterized protein</fullName>
    </submittedName>
</protein>
<organism evidence="1 2">
    <name type="scientific">Psychrobacillus psychrotolerans</name>
    <dbReference type="NCBI Taxonomy" id="126156"/>
    <lineage>
        <taxon>Bacteria</taxon>
        <taxon>Bacillati</taxon>
        <taxon>Bacillota</taxon>
        <taxon>Bacilli</taxon>
        <taxon>Bacillales</taxon>
        <taxon>Bacillaceae</taxon>
        <taxon>Psychrobacillus</taxon>
    </lineage>
</organism>
<evidence type="ECO:0000313" key="2">
    <source>
        <dbReference type="Proteomes" id="UP000198734"/>
    </source>
</evidence>
<proteinExistence type="predicted"/>
<sequence length="121" mass="13857">MNSFNDPLLFIKGPPVFHLPPNERAVIPYELLDESTSIYEIQKSYSTKTLAIIDKLKFLAKPFQRKVYQPLIFHLKGGVTVPGEVEQVEDSQVTLQVGKEELMTVPLEEIEKIMWRGSILK</sequence>